<dbReference type="EMBL" id="SZOD01000435">
    <property type="protein sequence ID" value="TKI83350.1"/>
    <property type="molecule type" value="Genomic_DNA"/>
</dbReference>
<protein>
    <submittedName>
        <fullName evidence="1">Peptidase S74</fullName>
    </submittedName>
</protein>
<dbReference type="Proteomes" id="UP000305524">
    <property type="component" value="Unassembled WGS sequence"/>
</dbReference>
<proteinExistence type="predicted"/>
<sequence length="134" mass="15363">MRTPSGILHVVDFKTDQIVSAIQPQDYWDDKRHWEIKNNIDMLDFTTFGGTEHAITLQQQNLVLKEVRDGRVIPYIITEAEKDSDKRSITTYASGAWVQIAKAGIINPQRIESKTVNEFIDMALLGMKWKRGNT</sequence>
<dbReference type="NCBIfam" id="TIGR01665">
    <property type="entry name" value="put_anti_recept"/>
    <property type="match status" value="1"/>
</dbReference>
<accession>A0A4U3A8W0</accession>
<dbReference type="AlphaFoldDB" id="A0A4U3A8W0"/>
<dbReference type="RefSeq" id="WP_320619798.1">
    <property type="nucleotide sequence ID" value="NZ_SZOD01000435.1"/>
</dbReference>
<evidence type="ECO:0000313" key="2">
    <source>
        <dbReference type="Proteomes" id="UP000305524"/>
    </source>
</evidence>
<gene>
    <name evidence="1" type="ORF">FC701_18060</name>
</gene>
<feature type="non-terminal residue" evidence="1">
    <location>
        <position position="134"/>
    </location>
</feature>
<comment type="caution">
    <text evidence="1">The sequence shown here is derived from an EMBL/GenBank/DDBJ whole genome shotgun (WGS) entry which is preliminary data.</text>
</comment>
<reference evidence="1 2" key="1">
    <citation type="journal article" date="2019" name="Environ. Microbiol.">
        <title>An active ?-lactamase is a part of an orchestrated cell wall stress resistance network of Bacillus subtilis and related rhizosphere species.</title>
        <authorList>
            <person name="Bucher T."/>
            <person name="Keren-Paz A."/>
            <person name="Hausser J."/>
            <person name="Olender T."/>
            <person name="Cytryn E."/>
            <person name="Kolodkin-Gal I."/>
        </authorList>
    </citation>
    <scope>NUCLEOTIDE SEQUENCE [LARGE SCALE GENOMIC DNA]</scope>
    <source>
        <strain evidence="1 2">I186</strain>
    </source>
</reference>
<organism evidence="1 2">
    <name type="scientific">Bacillus mycoides</name>
    <dbReference type="NCBI Taxonomy" id="1405"/>
    <lineage>
        <taxon>Bacteria</taxon>
        <taxon>Bacillati</taxon>
        <taxon>Bacillota</taxon>
        <taxon>Bacilli</taxon>
        <taxon>Bacillales</taxon>
        <taxon>Bacillaceae</taxon>
        <taxon>Bacillus</taxon>
        <taxon>Bacillus cereus group</taxon>
    </lineage>
</organism>
<name>A0A4U3A8W0_BACMY</name>
<evidence type="ECO:0000313" key="1">
    <source>
        <dbReference type="EMBL" id="TKI83350.1"/>
    </source>
</evidence>
<dbReference type="InterPro" id="IPR007119">
    <property type="entry name" value="Phage_tail_spike_N"/>
</dbReference>